<evidence type="ECO:0000313" key="13">
    <source>
        <dbReference type="Proteomes" id="UP000815677"/>
    </source>
</evidence>
<evidence type="ECO:0000256" key="4">
    <source>
        <dbReference type="ARBA" id="ARBA00022772"/>
    </source>
</evidence>
<keyword evidence="3 7" id="KW-0479">Metal-binding</keyword>
<comment type="similarity">
    <text evidence="2 7">Belongs to the copper/topaquinone oxidase family.</text>
</comment>
<keyword evidence="4 7" id="KW-0801">TPQ</keyword>
<dbReference type="InterPro" id="IPR015328">
    <property type="entry name" value="DUF1965"/>
</dbReference>
<dbReference type="InterPro" id="IPR036460">
    <property type="entry name" value="Cu_amine_oxidase_C_sf"/>
</dbReference>
<evidence type="ECO:0000313" key="12">
    <source>
        <dbReference type="EMBL" id="GAT47359.1"/>
    </source>
</evidence>
<keyword evidence="13" id="KW-1185">Reference proteome</keyword>
<feature type="domain" description="DUF1965" evidence="11">
    <location>
        <begin position="260"/>
        <end position="326"/>
    </location>
</feature>
<dbReference type="Gene3D" id="2.70.98.20">
    <property type="entry name" value="Copper amine oxidase, catalytic domain"/>
    <property type="match status" value="2"/>
</dbReference>
<protein>
    <recommendedName>
        <fullName evidence="7">Amine oxidase</fullName>
        <ecNumber evidence="7">1.4.3.-</ecNumber>
    </recommendedName>
</protein>
<evidence type="ECO:0000256" key="5">
    <source>
        <dbReference type="ARBA" id="ARBA00023002"/>
    </source>
</evidence>
<evidence type="ECO:0000259" key="10">
    <source>
        <dbReference type="Pfam" id="PF02727"/>
    </source>
</evidence>
<accession>A0ABQ0L879</accession>
<feature type="domain" description="Copper amine oxidase catalytic" evidence="9">
    <location>
        <begin position="760"/>
        <end position="970"/>
    </location>
</feature>
<evidence type="ECO:0000259" key="11">
    <source>
        <dbReference type="Pfam" id="PF09248"/>
    </source>
</evidence>
<comment type="cofactor">
    <cofactor evidence="1">
        <name>Cu cation</name>
        <dbReference type="ChEBI" id="CHEBI:23378"/>
    </cofactor>
</comment>
<dbReference type="EC" id="1.4.3.-" evidence="7"/>
<organism evidence="12 13">
    <name type="scientific">Mycena chlorophos</name>
    <name type="common">Agaric fungus</name>
    <name type="synonym">Agaricus chlorophos</name>
    <dbReference type="NCBI Taxonomy" id="658473"/>
    <lineage>
        <taxon>Eukaryota</taxon>
        <taxon>Fungi</taxon>
        <taxon>Dikarya</taxon>
        <taxon>Basidiomycota</taxon>
        <taxon>Agaricomycotina</taxon>
        <taxon>Agaricomycetes</taxon>
        <taxon>Agaricomycetidae</taxon>
        <taxon>Agaricales</taxon>
        <taxon>Marasmiineae</taxon>
        <taxon>Mycenaceae</taxon>
        <taxon>Mycena</taxon>
    </lineage>
</organism>
<dbReference type="Pfam" id="PF02727">
    <property type="entry name" value="Cu_amine_oxidN2"/>
    <property type="match status" value="1"/>
</dbReference>
<dbReference type="Proteomes" id="UP000815677">
    <property type="component" value="Unassembled WGS sequence"/>
</dbReference>
<evidence type="ECO:0000256" key="2">
    <source>
        <dbReference type="ARBA" id="ARBA00007983"/>
    </source>
</evidence>
<sequence>MRVAAAVAVFGVLLASSPALAGPHARLRHQRKAPPKVAHPEILAETAAGSSSTSNASATFSPTITAPKQNIFISLTDNEAAAVISFLHNQPELNLTATVIATSWDNAIEVVDLVVPNKTDALNYLDNGGPIPPRYALARIAFGAPEKPYLQDFIVGPLPITNESTYASLDWQTTKGVAKINNNIPDDETTLEWCYNVTATVADIVLDLLNGTATGADDDTFDIWGNDPLSQEEIDGETHFILWSTYWRFPSGDYSIFDGETLLPQGLFFKSDVTGRDPAKWKLLGWLYGGIFYETTAEFRKAWEKPDFVKYELNLPSSWIGTDQVGTPLPADSMTPPLAVQPSGQRFSVDVDQKYVEWMDYSFYFTFTRDTGMRLFDIKYKGQRVMYELGLQEAIAHYAGNDPVQSLTAYMDTYYGMGPYAFELAPGFDCPTYATYLNTTFHASEVSTTHRNNICLFESDPGYLMQRHSTSQYLALTKNIVFTIRSVSTVGNYDYNFEYNFMMDGTIEVVVRASGYIQSAYYAANEEYGYRIHNGLSGSMHDHSLNWKVDLDILGTNNTFVKHKVVPVLVKYPWSNQTRSTMKLERVRVENEDDGKLYWTANGADMYLVENSHELNTYGEPRAYKIAPSRGGSGMHLTIQDSPNLLNSGGFATHALYVTKQKDTEVHASHPNNDYDPANPIIDFSKYFNSENLNQTDIVLWVNVSPSTKRPRLRVTKRTIARDASRAAYGRSPEYGLHLRAVCVPRNTPQLPRARPVACYRIHHGLSGSMHDHSLNWKVDLDILGTNNTFVKHKVVPVQVKYPWSNQTRSTMKLERERVENEDDGKLYWTANGGDMYLVENSDKLNKYGEARAYKIVPSRGGSGMHLTIQDSPNLLNSAGFATHALYVTKQKDTEVHASHPNNDYDPANPIIDFSKYFDGENLNQTDIVLWVNLGMHHVPHTGDLPNTVFTYAQSAFLVTPHNYLDHDPSRVTRQMLRIDYNTTGVQLVKEFGAVQPSGMVNLTTLRPDYFDYEGDVAVRKFPYDPLDPFNDTQSIV</sequence>
<comment type="PTM">
    <text evidence="7">Topaquinone (TPQ) is generated by copper-dependent autoxidation of a specific tyrosyl residue.</text>
</comment>
<dbReference type="Gene3D" id="3.10.450.40">
    <property type="match status" value="2"/>
</dbReference>
<evidence type="ECO:0000256" key="1">
    <source>
        <dbReference type="ARBA" id="ARBA00001935"/>
    </source>
</evidence>
<reference evidence="12" key="1">
    <citation type="submission" date="2014-09" db="EMBL/GenBank/DDBJ databases">
        <title>Genome sequence of the luminous mushroom Mycena chlorophos for searching fungal bioluminescence genes.</title>
        <authorList>
            <person name="Tanaka Y."/>
            <person name="Kasuga D."/>
            <person name="Oba Y."/>
            <person name="Hase S."/>
            <person name="Sato K."/>
            <person name="Oba Y."/>
            <person name="Sakakibara Y."/>
        </authorList>
    </citation>
    <scope>NUCLEOTIDE SEQUENCE</scope>
</reference>
<evidence type="ECO:0000256" key="6">
    <source>
        <dbReference type="ARBA" id="ARBA00023008"/>
    </source>
</evidence>
<name>A0ABQ0L879_MYCCL</name>
<feature type="signal peptide" evidence="8">
    <location>
        <begin position="1"/>
        <end position="21"/>
    </location>
</feature>
<dbReference type="InterPro" id="IPR015800">
    <property type="entry name" value="Cu_amine_oxidase_N2"/>
</dbReference>
<dbReference type="PANTHER" id="PTHR10638:SF20">
    <property type="entry name" value="AMINE OXIDASE"/>
    <property type="match status" value="1"/>
</dbReference>
<gene>
    <name evidence="12" type="ORF">MCHLO_04820</name>
</gene>
<feature type="domain" description="Copper amine oxidase catalytic" evidence="9">
    <location>
        <begin position="339"/>
        <end position="705"/>
    </location>
</feature>
<keyword evidence="8" id="KW-0732">Signal</keyword>
<dbReference type="SUPFAM" id="SSF49998">
    <property type="entry name" value="Amine oxidase catalytic domain"/>
    <property type="match status" value="2"/>
</dbReference>
<dbReference type="InterPro" id="IPR016182">
    <property type="entry name" value="Cu_amine_oxidase_N-reg"/>
</dbReference>
<keyword evidence="5 7" id="KW-0560">Oxidoreductase</keyword>
<dbReference type="EMBL" id="DF843405">
    <property type="protein sequence ID" value="GAT47359.1"/>
    <property type="molecule type" value="Genomic_DNA"/>
</dbReference>
<dbReference type="Pfam" id="PF01179">
    <property type="entry name" value="Cu_amine_oxid"/>
    <property type="match status" value="2"/>
</dbReference>
<dbReference type="InterPro" id="IPR000269">
    <property type="entry name" value="Cu_amine_oxidase"/>
</dbReference>
<evidence type="ECO:0000256" key="8">
    <source>
        <dbReference type="SAM" id="SignalP"/>
    </source>
</evidence>
<dbReference type="InterPro" id="IPR015798">
    <property type="entry name" value="Cu_amine_oxidase_C"/>
</dbReference>
<feature type="domain" description="Copper amine oxidase N2-terminal" evidence="10">
    <location>
        <begin position="81"/>
        <end position="161"/>
    </location>
</feature>
<dbReference type="Pfam" id="PF09248">
    <property type="entry name" value="DUF1965"/>
    <property type="match status" value="1"/>
</dbReference>
<proteinExistence type="inferred from homology"/>
<dbReference type="PANTHER" id="PTHR10638">
    <property type="entry name" value="COPPER AMINE OXIDASE"/>
    <property type="match status" value="1"/>
</dbReference>
<dbReference type="SUPFAM" id="SSF54416">
    <property type="entry name" value="Amine oxidase N-terminal region"/>
    <property type="match status" value="2"/>
</dbReference>
<dbReference type="PRINTS" id="PR00766">
    <property type="entry name" value="CUDAOXIDASE"/>
</dbReference>
<keyword evidence="6 7" id="KW-0186">Copper</keyword>
<evidence type="ECO:0000256" key="7">
    <source>
        <dbReference type="RuleBase" id="RU000672"/>
    </source>
</evidence>
<feature type="chain" id="PRO_5045903912" description="Amine oxidase" evidence="8">
    <location>
        <begin position="22"/>
        <end position="1037"/>
    </location>
</feature>
<evidence type="ECO:0000256" key="3">
    <source>
        <dbReference type="ARBA" id="ARBA00022723"/>
    </source>
</evidence>
<comment type="cofactor">
    <cofactor evidence="7">
        <name>Cu cation</name>
        <dbReference type="ChEBI" id="CHEBI:23378"/>
    </cofactor>
    <text evidence="7">Contains 1 topaquinone per subunit.</text>
</comment>
<evidence type="ECO:0000259" key="9">
    <source>
        <dbReference type="Pfam" id="PF01179"/>
    </source>
</evidence>